<evidence type="ECO:0000256" key="2">
    <source>
        <dbReference type="SAM" id="MobiDB-lite"/>
    </source>
</evidence>
<dbReference type="Proteomes" id="UP000738325">
    <property type="component" value="Unassembled WGS sequence"/>
</dbReference>
<dbReference type="InterPro" id="IPR040357">
    <property type="entry name" value="Vma22/CCDC115"/>
</dbReference>
<dbReference type="GO" id="GO:0070072">
    <property type="term" value="P:vacuolar proton-transporting V-type ATPase complex assembly"/>
    <property type="evidence" value="ECO:0007669"/>
    <property type="project" value="InterPro"/>
</dbReference>
<dbReference type="EMBL" id="JAAAIP010000371">
    <property type="protein sequence ID" value="KAG0318443.1"/>
    <property type="molecule type" value="Genomic_DNA"/>
</dbReference>
<dbReference type="GO" id="GO:1990871">
    <property type="term" value="C:Vma12-Vma22 assembly complex"/>
    <property type="evidence" value="ECO:0007669"/>
    <property type="project" value="TreeGrafter"/>
</dbReference>
<evidence type="ECO:0000256" key="1">
    <source>
        <dbReference type="ARBA" id="ARBA00093634"/>
    </source>
</evidence>
<keyword evidence="4" id="KW-1185">Reference proteome</keyword>
<feature type="region of interest" description="Disordered" evidence="2">
    <location>
        <begin position="98"/>
        <end position="187"/>
    </location>
</feature>
<evidence type="ECO:0000313" key="4">
    <source>
        <dbReference type="Proteomes" id="UP000738325"/>
    </source>
</evidence>
<dbReference type="PANTHER" id="PTHR31996:SF2">
    <property type="entry name" value="COILED-COIL DOMAIN-CONTAINING PROTEIN 115"/>
    <property type="match status" value="1"/>
</dbReference>
<organism evidence="3 4">
    <name type="scientific">Dissophora globulifera</name>
    <dbReference type="NCBI Taxonomy" id="979702"/>
    <lineage>
        <taxon>Eukaryota</taxon>
        <taxon>Fungi</taxon>
        <taxon>Fungi incertae sedis</taxon>
        <taxon>Mucoromycota</taxon>
        <taxon>Mortierellomycotina</taxon>
        <taxon>Mortierellomycetes</taxon>
        <taxon>Mortierellales</taxon>
        <taxon>Mortierellaceae</taxon>
        <taxon>Dissophora</taxon>
    </lineage>
</organism>
<protein>
    <recommendedName>
        <fullName evidence="1">Vacuolar ATPase assembly protein VMA22</fullName>
    </recommendedName>
</protein>
<dbReference type="PANTHER" id="PTHR31996">
    <property type="entry name" value="COILED-COIL DOMAIN-CONTAINING PROTEIN 115"/>
    <property type="match status" value="1"/>
</dbReference>
<comment type="caution">
    <text evidence="3">The sequence shown here is derived from an EMBL/GenBank/DDBJ whole genome shotgun (WGS) entry which is preliminary data.</text>
</comment>
<dbReference type="OrthoDB" id="408631at2759"/>
<evidence type="ECO:0000313" key="3">
    <source>
        <dbReference type="EMBL" id="KAG0318443.1"/>
    </source>
</evidence>
<dbReference type="GO" id="GO:0051082">
    <property type="term" value="F:unfolded protein binding"/>
    <property type="evidence" value="ECO:0007669"/>
    <property type="project" value="TreeGrafter"/>
</dbReference>
<gene>
    <name evidence="3" type="ORF">BGZ99_005687</name>
</gene>
<name>A0A9P6RJ44_9FUNG</name>
<dbReference type="AlphaFoldDB" id="A0A9P6RJ44"/>
<sequence>MASAASPDNNVCQELDALVLQHMALIDEHLAAWNRISDRFQQGRELISQAKYIMGPRNVSADCYDLRMKALRGIAINGPSDISLRDLLAEQKRATINAEESGLKDEQVMVEDGSAPSGLTDEERSGRSGLRRRGRMTSSMETGAPSVLSIDDDTDTLVDEDKFKKKGSSSTIKTSHAVDESETTKATAKTTSVDTALTAPATLATLTLAPTVTTDIATAPGLTATGALPAKKKRERNPDPLLWFGVFVPAPLRNAQTVFQKGLQDVVEMAIARQKLFELEEAIRALQRAKDKDALVNK</sequence>
<reference evidence="3" key="1">
    <citation type="journal article" date="2020" name="Fungal Divers.">
        <title>Resolving the Mortierellaceae phylogeny through synthesis of multi-gene phylogenetics and phylogenomics.</title>
        <authorList>
            <person name="Vandepol N."/>
            <person name="Liber J."/>
            <person name="Desiro A."/>
            <person name="Na H."/>
            <person name="Kennedy M."/>
            <person name="Barry K."/>
            <person name="Grigoriev I.V."/>
            <person name="Miller A.N."/>
            <person name="O'Donnell K."/>
            <person name="Stajich J.E."/>
            <person name="Bonito G."/>
        </authorList>
    </citation>
    <scope>NUCLEOTIDE SEQUENCE</scope>
    <source>
        <strain evidence="3">REB-010B</strain>
    </source>
</reference>
<accession>A0A9P6RJ44</accession>
<proteinExistence type="predicted"/>
<dbReference type="Pfam" id="PF21730">
    <property type="entry name" value="Vma22_CCDC115"/>
    <property type="match status" value="1"/>
</dbReference>